<gene>
    <name evidence="5" type="ORF">SAMN05216193_115102</name>
</gene>
<dbReference type="InterPro" id="IPR050330">
    <property type="entry name" value="Bact_OuterMem_StrucFunc"/>
</dbReference>
<name>A0A1H0M6I7_9PSED</name>
<dbReference type="SUPFAM" id="SSF103088">
    <property type="entry name" value="OmpA-like"/>
    <property type="match status" value="1"/>
</dbReference>
<keyword evidence="3" id="KW-0732">Signal</keyword>
<evidence type="ECO:0000313" key="5">
    <source>
        <dbReference type="EMBL" id="SDO75730.1"/>
    </source>
</evidence>
<dbReference type="PROSITE" id="PS51123">
    <property type="entry name" value="OMPA_2"/>
    <property type="match status" value="1"/>
</dbReference>
<evidence type="ECO:0000259" key="4">
    <source>
        <dbReference type="PROSITE" id="PS51123"/>
    </source>
</evidence>
<dbReference type="AlphaFoldDB" id="A0A1H0M6I7"/>
<feature type="domain" description="OmpA-like" evidence="4">
    <location>
        <begin position="87"/>
        <end position="205"/>
    </location>
</feature>
<evidence type="ECO:0000256" key="3">
    <source>
        <dbReference type="SAM" id="SignalP"/>
    </source>
</evidence>
<reference evidence="6" key="1">
    <citation type="submission" date="2016-10" db="EMBL/GenBank/DDBJ databases">
        <authorList>
            <person name="Varghese N."/>
            <person name="Submissions S."/>
        </authorList>
    </citation>
    <scope>NUCLEOTIDE SEQUENCE [LARGE SCALE GENOMIC DNA]</scope>
    <source>
        <strain evidence="6">JCM 21621</strain>
    </source>
</reference>
<protein>
    <submittedName>
        <fullName evidence="5">Outer membrane protein OmpA</fullName>
    </submittedName>
</protein>
<dbReference type="OrthoDB" id="7030052at2"/>
<evidence type="ECO:0000313" key="6">
    <source>
        <dbReference type="Proteomes" id="UP000242957"/>
    </source>
</evidence>
<dbReference type="InterPro" id="IPR006665">
    <property type="entry name" value="OmpA-like"/>
</dbReference>
<proteinExistence type="predicted"/>
<feature type="signal peptide" evidence="3">
    <location>
        <begin position="1"/>
        <end position="21"/>
    </location>
</feature>
<sequence>MNLLKTSALLLCIGLAGCSQWQNTAPDQAGQSSASKKPHWWSLGSKGGATAGESAADSQAGMAWLDQNEKPLRSAAADSGFEVERRDNALVLIVPVDTSFHPKRPEMLLSSSLAPLGRVAKLVAADPQGGVMVVGHTDSSGSEVANDRLSVERAQAVASLFRLSGLDKERVRMRGVGSDLPRADNSTSQGRALNRRVEVLWALRGVLPTLARNE</sequence>
<dbReference type="Proteomes" id="UP000242957">
    <property type="component" value="Unassembled WGS sequence"/>
</dbReference>
<keyword evidence="6" id="KW-1185">Reference proteome</keyword>
<evidence type="ECO:0000256" key="1">
    <source>
        <dbReference type="PROSITE-ProRule" id="PRU00473"/>
    </source>
</evidence>
<feature type="chain" id="PRO_5017240514" evidence="3">
    <location>
        <begin position="22"/>
        <end position="214"/>
    </location>
</feature>
<dbReference type="GO" id="GO:0016020">
    <property type="term" value="C:membrane"/>
    <property type="evidence" value="ECO:0007669"/>
    <property type="project" value="UniProtKB-UniRule"/>
</dbReference>
<dbReference type="Pfam" id="PF00691">
    <property type="entry name" value="OmpA"/>
    <property type="match status" value="1"/>
</dbReference>
<dbReference type="PANTHER" id="PTHR30329">
    <property type="entry name" value="STATOR ELEMENT OF FLAGELLAR MOTOR COMPLEX"/>
    <property type="match status" value="1"/>
</dbReference>
<keyword evidence="1" id="KW-0472">Membrane</keyword>
<dbReference type="PANTHER" id="PTHR30329:SF20">
    <property type="entry name" value="EXPORTED PROTEIN"/>
    <property type="match status" value="1"/>
</dbReference>
<dbReference type="STRING" id="198616.SAMN05216193_115102"/>
<feature type="compositionally biased region" description="Polar residues" evidence="2">
    <location>
        <begin position="24"/>
        <end position="35"/>
    </location>
</feature>
<dbReference type="RefSeq" id="WP_084313733.1">
    <property type="nucleotide sequence ID" value="NZ_FNIJ01000015.1"/>
</dbReference>
<dbReference type="InterPro" id="IPR036737">
    <property type="entry name" value="OmpA-like_sf"/>
</dbReference>
<dbReference type="Gene3D" id="3.30.1330.60">
    <property type="entry name" value="OmpA-like domain"/>
    <property type="match status" value="1"/>
</dbReference>
<accession>A0A1H0M6I7</accession>
<evidence type="ECO:0000256" key="2">
    <source>
        <dbReference type="SAM" id="MobiDB-lite"/>
    </source>
</evidence>
<dbReference type="EMBL" id="FNIJ01000015">
    <property type="protein sequence ID" value="SDO75730.1"/>
    <property type="molecule type" value="Genomic_DNA"/>
</dbReference>
<dbReference type="CDD" id="cd07185">
    <property type="entry name" value="OmpA_C-like"/>
    <property type="match status" value="1"/>
</dbReference>
<feature type="region of interest" description="Disordered" evidence="2">
    <location>
        <begin position="24"/>
        <end position="59"/>
    </location>
</feature>
<dbReference type="PROSITE" id="PS51257">
    <property type="entry name" value="PROKAR_LIPOPROTEIN"/>
    <property type="match status" value="1"/>
</dbReference>
<organism evidence="5 6">
    <name type="scientific">Pseudomonas jinjuensis</name>
    <dbReference type="NCBI Taxonomy" id="198616"/>
    <lineage>
        <taxon>Bacteria</taxon>
        <taxon>Pseudomonadati</taxon>
        <taxon>Pseudomonadota</taxon>
        <taxon>Gammaproteobacteria</taxon>
        <taxon>Pseudomonadales</taxon>
        <taxon>Pseudomonadaceae</taxon>
        <taxon>Pseudomonas</taxon>
    </lineage>
</organism>